<keyword evidence="2" id="KW-0677">Repeat</keyword>
<feature type="domain" description="COR" evidence="4">
    <location>
        <begin position="386"/>
        <end position="536"/>
    </location>
</feature>
<dbReference type="PANTHER" id="PTHR48051">
    <property type="match status" value="1"/>
</dbReference>
<keyword evidence="7" id="KW-1185">Reference proteome</keyword>
<dbReference type="Gene3D" id="3.40.50.300">
    <property type="entry name" value="P-loop containing nucleotide triphosphate hydrolases"/>
    <property type="match status" value="1"/>
</dbReference>
<feature type="domain" description="CHAT" evidence="3">
    <location>
        <begin position="765"/>
        <end position="911"/>
    </location>
</feature>
<evidence type="ECO:0000259" key="5">
    <source>
        <dbReference type="Pfam" id="PF25497"/>
    </source>
</evidence>
<name>A0A098S8X4_9BACT</name>
<dbReference type="Pfam" id="PF08477">
    <property type="entry name" value="Roc"/>
    <property type="match status" value="1"/>
</dbReference>
<dbReference type="InterPro" id="IPR001611">
    <property type="entry name" value="Leu-rich_rpt"/>
</dbReference>
<dbReference type="PROSITE" id="PS51450">
    <property type="entry name" value="LRR"/>
    <property type="match status" value="2"/>
</dbReference>
<dbReference type="PANTHER" id="PTHR48051:SF46">
    <property type="entry name" value="LEUCINE RICH REPEAT-CONTAINING DOMAIN PROTEIN"/>
    <property type="match status" value="1"/>
</dbReference>
<dbReference type="Proteomes" id="UP000029736">
    <property type="component" value="Unassembled WGS sequence"/>
</dbReference>
<dbReference type="InterPro" id="IPR027417">
    <property type="entry name" value="P-loop_NTPase"/>
</dbReference>
<evidence type="ECO:0000259" key="4">
    <source>
        <dbReference type="Pfam" id="PF16095"/>
    </source>
</evidence>
<dbReference type="PRINTS" id="PR00449">
    <property type="entry name" value="RASTRNSFRMNG"/>
</dbReference>
<dbReference type="SUPFAM" id="SSF52540">
    <property type="entry name" value="P-loop containing nucleoside triphosphate hydrolases"/>
    <property type="match status" value="1"/>
</dbReference>
<sequence length="931" mass="106505">MVPAQQLEQLFGTSFSPQPDIPTLRQFHANNAYCTDEEGNITGICFCENEREEVVIPESLSKLQYLNLSDNAKLRSLTFEAALPELWHLDFSDSAVDALKLPDGFEQLKWLDGSRNQLKSFVPAGTLPKLEHLDLSGNQLPDFGAVLLQKFPKLERLYLKDNPFPSTKITSVNREANCLDFMHRFWLDLQKGGTENKEFKVLLVGNGGVGKTCLVERLVYDSFEKRHLSTEGVALEQYAVEDFPYVLNLWDFGGQDIYHATHRLFMQSNAIYLVLWDEATQPDNNSYSTINEAGAERYYKNFSLGYWLHYVRHLGGKSPAIVVKTKMKAEGTLYHPMQNELQAKYGPLDFTEIDSREEDWGTNRFNRLRLMIQEAIERMGQKQELPKNWESLRQHLRELYKAGHKVLSVEEYLDIASDYDVEAPMEKLTDWLVTSGVVFYRKGFFQDAIILDQGWAIKAIYAIFERKSGHYHRLKNEQKGAFTGKDLQAIWAAKNYSQAEQEMLASFMLSCEICFETKQEKDQSVPFAERQFFAPQMMPEKVSVAAEVFLDENRDHSLLYVRYAHDFLHYGIIQSFVVRTQAQADVKDIWQFGILLRDKGGYALVRAEGQAIHVITKEENLALLSKIRNTLEELQHDEVQEYVSRDGKAYVETKKLQGWKQDRIPAENGTLVDVEELAIFQQTRQQERFSHPSEGKDKEQVLRKMEKEKMLGEQVVEVDTSFDLGEEMVKVLFLQANPTDEEISWRDELSFIKEKLSDAIDNKSYSLSDKKAIGWDDLIDAIEDTEPHIIHFCGHAKEEEITPSGSIESGGIVLHSEGKNKADIVTAKELEIQFAEFKKVCPSISLVVLNACHSEQQAIAISKSGIYAIGTTEEIISEAARKFAAGFYKGLYTKRDLIVAIQRGISRSLRADNDIKSLIRLYHNGQLLYPT</sequence>
<dbReference type="Gene3D" id="3.30.310.200">
    <property type="match status" value="1"/>
</dbReference>
<dbReference type="InterPro" id="IPR032171">
    <property type="entry name" value="COR-A"/>
</dbReference>
<comment type="caution">
    <text evidence="6">The sequence shown here is derived from an EMBL/GenBank/DDBJ whole genome shotgun (WGS) entry which is preliminary data.</text>
</comment>
<evidence type="ECO:0000313" key="7">
    <source>
        <dbReference type="Proteomes" id="UP000029736"/>
    </source>
</evidence>
<evidence type="ECO:0000259" key="3">
    <source>
        <dbReference type="Pfam" id="PF12770"/>
    </source>
</evidence>
<dbReference type="EMBL" id="JPOS01000035">
    <property type="protein sequence ID" value="KGE87537.1"/>
    <property type="molecule type" value="Genomic_DNA"/>
</dbReference>
<feature type="domain" description="C-terminal of Roc COR-B" evidence="5">
    <location>
        <begin position="559"/>
        <end position="638"/>
    </location>
</feature>
<keyword evidence="1" id="KW-0433">Leucine-rich repeat</keyword>
<dbReference type="SUPFAM" id="SSF52058">
    <property type="entry name" value="L domain-like"/>
    <property type="match status" value="1"/>
</dbReference>
<evidence type="ECO:0000256" key="1">
    <source>
        <dbReference type="ARBA" id="ARBA00022614"/>
    </source>
</evidence>
<dbReference type="Gene3D" id="3.80.10.10">
    <property type="entry name" value="Ribonuclease Inhibitor"/>
    <property type="match status" value="1"/>
</dbReference>
<dbReference type="OrthoDB" id="1148122at2"/>
<evidence type="ECO:0008006" key="8">
    <source>
        <dbReference type="Google" id="ProtNLM"/>
    </source>
</evidence>
<reference evidence="6 7" key="1">
    <citation type="journal article" date="2014" name="Int. J. Syst. Evol. Microbiol.">
        <title>Phaeodactylibacter xiamenensis gen. nov., sp. nov., a member of the family Saprospiraceae isolated from the marine alga Phaeodactylum tricornutum.</title>
        <authorList>
            <person name="Chen Z.Jr."/>
            <person name="Lei X."/>
            <person name="Lai Q."/>
            <person name="Li Y."/>
            <person name="Zhang B."/>
            <person name="Zhang J."/>
            <person name="Zhang H."/>
            <person name="Yang L."/>
            <person name="Zheng W."/>
            <person name="Tian Y."/>
            <person name="Yu Z."/>
            <person name="Xu H.Jr."/>
            <person name="Zheng T."/>
        </authorList>
    </citation>
    <scope>NUCLEOTIDE SEQUENCE [LARGE SCALE GENOMIC DNA]</scope>
    <source>
        <strain evidence="6 7">KD52</strain>
    </source>
</reference>
<dbReference type="InterPro" id="IPR036388">
    <property type="entry name" value="WH-like_DNA-bd_sf"/>
</dbReference>
<dbReference type="Pfam" id="PF25497">
    <property type="entry name" value="COR-B"/>
    <property type="match status" value="1"/>
</dbReference>
<accession>A0A098S8X4</accession>
<dbReference type="RefSeq" id="WP_044222080.1">
    <property type="nucleotide sequence ID" value="NZ_JBKAGJ010000034.1"/>
</dbReference>
<dbReference type="STRING" id="1524460.IX84_15140"/>
<gene>
    <name evidence="6" type="ORF">IX84_15140</name>
</gene>
<dbReference type="InterPro" id="IPR057263">
    <property type="entry name" value="COR-B"/>
</dbReference>
<proteinExistence type="predicted"/>
<dbReference type="GO" id="GO:0005737">
    <property type="term" value="C:cytoplasm"/>
    <property type="evidence" value="ECO:0007669"/>
    <property type="project" value="TreeGrafter"/>
</dbReference>
<evidence type="ECO:0000256" key="2">
    <source>
        <dbReference type="ARBA" id="ARBA00022737"/>
    </source>
</evidence>
<dbReference type="InterPro" id="IPR032675">
    <property type="entry name" value="LRR_dom_sf"/>
</dbReference>
<dbReference type="Gene3D" id="1.10.10.10">
    <property type="entry name" value="Winged helix-like DNA-binding domain superfamily/Winged helix DNA-binding domain"/>
    <property type="match status" value="1"/>
</dbReference>
<dbReference type="Pfam" id="PF16095">
    <property type="entry name" value="COR-A"/>
    <property type="match status" value="1"/>
</dbReference>
<dbReference type="InterPro" id="IPR024983">
    <property type="entry name" value="CHAT_dom"/>
</dbReference>
<organism evidence="6 7">
    <name type="scientific">Phaeodactylibacter xiamenensis</name>
    <dbReference type="NCBI Taxonomy" id="1524460"/>
    <lineage>
        <taxon>Bacteria</taxon>
        <taxon>Pseudomonadati</taxon>
        <taxon>Bacteroidota</taxon>
        <taxon>Saprospiria</taxon>
        <taxon>Saprospirales</taxon>
        <taxon>Haliscomenobacteraceae</taxon>
        <taxon>Phaeodactylibacter</taxon>
    </lineage>
</organism>
<dbReference type="Pfam" id="PF12770">
    <property type="entry name" value="CHAT"/>
    <property type="match status" value="1"/>
</dbReference>
<dbReference type="PROSITE" id="PS51419">
    <property type="entry name" value="RAB"/>
    <property type="match status" value="1"/>
</dbReference>
<protein>
    <recommendedName>
        <fullName evidence="8">CHAT domain-containing protein</fullName>
    </recommendedName>
</protein>
<dbReference type="InterPro" id="IPR050216">
    <property type="entry name" value="LRR_domain-containing"/>
</dbReference>
<evidence type="ECO:0000313" key="6">
    <source>
        <dbReference type="EMBL" id="KGE87537.1"/>
    </source>
</evidence>
<dbReference type="AlphaFoldDB" id="A0A098S8X4"/>